<evidence type="ECO:0000256" key="1">
    <source>
        <dbReference type="ARBA" id="ARBA00023015"/>
    </source>
</evidence>
<dbReference type="Gene3D" id="1.10.10.10">
    <property type="entry name" value="Winged helix-like DNA-binding domain superfamily/Winged helix DNA-binding domain"/>
    <property type="match status" value="1"/>
</dbReference>
<evidence type="ECO:0000256" key="3">
    <source>
        <dbReference type="ARBA" id="ARBA00023163"/>
    </source>
</evidence>
<dbReference type="AlphaFoldDB" id="A0ABD4A3K0"/>
<dbReference type="SMART" id="SM00347">
    <property type="entry name" value="HTH_MARR"/>
    <property type="match status" value="1"/>
</dbReference>
<proteinExistence type="predicted"/>
<dbReference type="EMBL" id="JXLU01000120">
    <property type="protein sequence ID" value="KIO71600.1"/>
    <property type="molecule type" value="Genomic_DNA"/>
</dbReference>
<keyword evidence="3" id="KW-0804">Transcription</keyword>
<dbReference type="Proteomes" id="UP000032076">
    <property type="component" value="Unassembled WGS sequence"/>
</dbReference>
<dbReference type="InterPro" id="IPR023187">
    <property type="entry name" value="Tscrpt_reg_MarR-type_CS"/>
</dbReference>
<gene>
    <name evidence="5" type="ORF">B4167_3549</name>
</gene>
<dbReference type="Pfam" id="PF01047">
    <property type="entry name" value="MarR"/>
    <property type="match status" value="1"/>
</dbReference>
<dbReference type="PRINTS" id="PR00598">
    <property type="entry name" value="HTHMARR"/>
</dbReference>
<dbReference type="PANTHER" id="PTHR42756">
    <property type="entry name" value="TRANSCRIPTIONAL REGULATOR, MARR"/>
    <property type="match status" value="1"/>
</dbReference>
<evidence type="ECO:0000313" key="6">
    <source>
        <dbReference type="Proteomes" id="UP000032076"/>
    </source>
</evidence>
<dbReference type="InterPro" id="IPR000835">
    <property type="entry name" value="HTH_MarR-typ"/>
</dbReference>
<dbReference type="GO" id="GO:0006355">
    <property type="term" value="P:regulation of DNA-templated transcription"/>
    <property type="evidence" value="ECO:0007669"/>
    <property type="project" value="UniProtKB-ARBA"/>
</dbReference>
<dbReference type="InterPro" id="IPR036388">
    <property type="entry name" value="WH-like_DNA-bd_sf"/>
</dbReference>
<sequence>MEDVNNIFSLIQMIEKITNENIVRFTDEFSYPIGISTIVVLNEIEARGPVKQIELSERLGYSKSTITNMADKLVKLDLVQRMNDLSDRRTVHLKITNKGKESLKEAKSIGDRIYTDLFSVLTEEELSQYIEIHRKLLANIEKNKRLSF</sequence>
<keyword evidence="1" id="KW-0805">Transcription regulation</keyword>
<keyword evidence="2" id="KW-0238">DNA-binding</keyword>
<dbReference type="PROSITE" id="PS01117">
    <property type="entry name" value="HTH_MARR_1"/>
    <property type="match status" value="1"/>
</dbReference>
<organism evidence="5 6">
    <name type="scientific">Caldibacillus thermoamylovorans</name>
    <dbReference type="NCBI Taxonomy" id="35841"/>
    <lineage>
        <taxon>Bacteria</taxon>
        <taxon>Bacillati</taxon>
        <taxon>Bacillota</taxon>
        <taxon>Bacilli</taxon>
        <taxon>Bacillales</taxon>
        <taxon>Bacillaceae</taxon>
        <taxon>Caldibacillus</taxon>
    </lineage>
</organism>
<comment type="caution">
    <text evidence="5">The sequence shown here is derived from an EMBL/GenBank/DDBJ whole genome shotgun (WGS) entry which is preliminary data.</text>
</comment>
<protein>
    <recommendedName>
        <fullName evidence="4">HTH marR-type domain-containing protein</fullName>
    </recommendedName>
</protein>
<dbReference type="PANTHER" id="PTHR42756:SF1">
    <property type="entry name" value="TRANSCRIPTIONAL REPRESSOR OF EMRAB OPERON"/>
    <property type="match status" value="1"/>
</dbReference>
<dbReference type="SUPFAM" id="SSF46785">
    <property type="entry name" value="Winged helix' DNA-binding domain"/>
    <property type="match status" value="1"/>
</dbReference>
<evidence type="ECO:0000313" key="5">
    <source>
        <dbReference type="EMBL" id="KIO71600.1"/>
    </source>
</evidence>
<evidence type="ECO:0000256" key="2">
    <source>
        <dbReference type="ARBA" id="ARBA00023125"/>
    </source>
</evidence>
<accession>A0ABD4A3K0</accession>
<dbReference type="PROSITE" id="PS50995">
    <property type="entry name" value="HTH_MARR_2"/>
    <property type="match status" value="1"/>
</dbReference>
<evidence type="ECO:0000259" key="4">
    <source>
        <dbReference type="PROSITE" id="PS50995"/>
    </source>
</evidence>
<reference evidence="5 6" key="1">
    <citation type="submission" date="2015-01" db="EMBL/GenBank/DDBJ databases">
        <title>Draft Genome Sequences of Four Bacillus thermoamylovorans Strains, Isolated From Food Products.</title>
        <authorList>
            <person name="Krawcyk A.O."/>
            <person name="Berendsen E.M."/>
            <person name="Eijlander R.T."/>
            <person name="de Jong A."/>
            <person name="Wells-Bennik M."/>
            <person name="Kuipers O.P."/>
        </authorList>
    </citation>
    <scope>NUCLEOTIDE SEQUENCE [LARGE SCALE GENOMIC DNA]</scope>
    <source>
        <strain evidence="5 6">B4167</strain>
    </source>
</reference>
<name>A0ABD4A3K0_9BACI</name>
<feature type="domain" description="HTH marR-type" evidence="4">
    <location>
        <begin position="4"/>
        <end position="138"/>
    </location>
</feature>
<dbReference type="InterPro" id="IPR036390">
    <property type="entry name" value="WH_DNA-bd_sf"/>
</dbReference>
<dbReference type="GO" id="GO:0003677">
    <property type="term" value="F:DNA binding"/>
    <property type="evidence" value="ECO:0007669"/>
    <property type="project" value="UniProtKB-KW"/>
</dbReference>
<dbReference type="RefSeq" id="WP_235369875.1">
    <property type="nucleotide sequence ID" value="NZ_CP023704.1"/>
</dbReference>